<reference evidence="2 3" key="1">
    <citation type="journal article" date="2015" name="Nature">
        <title>rRNA introns, odd ribosomes, and small enigmatic genomes across a large radiation of phyla.</title>
        <authorList>
            <person name="Brown C.T."/>
            <person name="Hug L.A."/>
            <person name="Thomas B.C."/>
            <person name="Sharon I."/>
            <person name="Castelle C.J."/>
            <person name="Singh A."/>
            <person name="Wilkins M.J."/>
            <person name="Williams K.H."/>
            <person name="Banfield J.F."/>
        </authorList>
    </citation>
    <scope>NUCLEOTIDE SEQUENCE [LARGE SCALE GENOMIC DNA]</scope>
</reference>
<evidence type="ECO:0000313" key="3">
    <source>
        <dbReference type="Proteomes" id="UP000034246"/>
    </source>
</evidence>
<dbReference type="STRING" id="1618550.UT39_C0002G0008"/>
<accession>A0A0G0RDT8</accession>
<keyword evidence="1" id="KW-1133">Transmembrane helix</keyword>
<sequence length="252" mass="28465">MSKKLLTSIVPIVAGIFIIALVTLLSNQPPQGSGFVFMALWILSIASIIFGVLNLIRLPLWPKLLLSIIAGLVLFWIFVAVAFQYGDRSLGSQRLPPAEAEKFENWKTYKGSGFEMEYPDENGVLLIAQRDGRREFLFGGVSCGNSEKESSVLGSINFYPAIEGAYDNSRLEENSTKTIRECDNLLTRWILHGRFCTDKNLSKYQAWCDEGSETYGYDRYDIYLACSWPGEEGRIKCNQIFDQSLSTFKFTE</sequence>
<proteinExistence type="predicted"/>
<organism evidence="2 3">
    <name type="scientific">Candidatus Woesebacteria bacterium GW2011_GWA1_39_21</name>
    <dbReference type="NCBI Taxonomy" id="1618550"/>
    <lineage>
        <taxon>Bacteria</taxon>
        <taxon>Candidatus Woeseibacteriota</taxon>
    </lineage>
</organism>
<gene>
    <name evidence="2" type="ORF">UT39_C0002G0008</name>
</gene>
<dbReference type="Proteomes" id="UP000034246">
    <property type="component" value="Unassembled WGS sequence"/>
</dbReference>
<protein>
    <submittedName>
        <fullName evidence="2">Uncharacterized protein</fullName>
    </submittedName>
</protein>
<name>A0A0G0RDT8_9BACT</name>
<feature type="transmembrane region" description="Helical" evidence="1">
    <location>
        <begin position="64"/>
        <end position="85"/>
    </location>
</feature>
<keyword evidence="1" id="KW-0812">Transmembrane</keyword>
<feature type="transmembrane region" description="Helical" evidence="1">
    <location>
        <begin position="6"/>
        <end position="25"/>
    </location>
</feature>
<dbReference type="EMBL" id="LBWP01000002">
    <property type="protein sequence ID" value="KKR11827.1"/>
    <property type="molecule type" value="Genomic_DNA"/>
</dbReference>
<evidence type="ECO:0000256" key="1">
    <source>
        <dbReference type="SAM" id="Phobius"/>
    </source>
</evidence>
<evidence type="ECO:0000313" key="2">
    <source>
        <dbReference type="EMBL" id="KKR11827.1"/>
    </source>
</evidence>
<keyword evidence="1" id="KW-0472">Membrane</keyword>
<feature type="transmembrane region" description="Helical" evidence="1">
    <location>
        <begin position="37"/>
        <end position="58"/>
    </location>
</feature>
<comment type="caution">
    <text evidence="2">The sequence shown here is derived from an EMBL/GenBank/DDBJ whole genome shotgun (WGS) entry which is preliminary data.</text>
</comment>
<dbReference type="AlphaFoldDB" id="A0A0G0RDT8"/>